<dbReference type="Proteomes" id="UP000033121">
    <property type="component" value="Unassembled WGS sequence"/>
</dbReference>
<protein>
    <submittedName>
        <fullName evidence="2">Uncharacterized protein</fullName>
    </submittedName>
</protein>
<gene>
    <name evidence="2" type="ORF">FPE01S_04_01890</name>
</gene>
<evidence type="ECO:0000313" key="2">
    <source>
        <dbReference type="EMBL" id="GAO44946.1"/>
    </source>
</evidence>
<evidence type="ECO:0000256" key="1">
    <source>
        <dbReference type="SAM" id="Phobius"/>
    </source>
</evidence>
<keyword evidence="1" id="KW-1133">Transmembrane helix</keyword>
<keyword evidence="3" id="KW-1185">Reference proteome</keyword>
<dbReference type="STRING" id="1220578.FPE01S_04_01890"/>
<organism evidence="2 3">
    <name type="scientific">Flavihumibacter petaseus NBRC 106054</name>
    <dbReference type="NCBI Taxonomy" id="1220578"/>
    <lineage>
        <taxon>Bacteria</taxon>
        <taxon>Pseudomonadati</taxon>
        <taxon>Bacteroidota</taxon>
        <taxon>Chitinophagia</taxon>
        <taxon>Chitinophagales</taxon>
        <taxon>Chitinophagaceae</taxon>
        <taxon>Flavihumibacter</taxon>
    </lineage>
</organism>
<dbReference type="OrthoDB" id="610933at2"/>
<feature type="transmembrane region" description="Helical" evidence="1">
    <location>
        <begin position="9"/>
        <end position="29"/>
    </location>
</feature>
<accession>A0A0E9N5I8</accession>
<keyword evidence="1" id="KW-0472">Membrane</keyword>
<dbReference type="RefSeq" id="WP_046370935.1">
    <property type="nucleotide sequence ID" value="NZ_BBWV01000004.1"/>
</dbReference>
<name>A0A0E9N5I8_9BACT</name>
<evidence type="ECO:0000313" key="3">
    <source>
        <dbReference type="Proteomes" id="UP000033121"/>
    </source>
</evidence>
<reference evidence="2 3" key="1">
    <citation type="submission" date="2015-04" db="EMBL/GenBank/DDBJ databases">
        <title>Whole genome shotgun sequence of Flavihumibacter petaseus NBRC 106054.</title>
        <authorList>
            <person name="Miyazawa S."/>
            <person name="Hosoyama A."/>
            <person name="Hashimoto M."/>
            <person name="Noguchi M."/>
            <person name="Tsuchikane K."/>
            <person name="Ohji S."/>
            <person name="Yamazoe A."/>
            <person name="Ichikawa N."/>
            <person name="Kimura A."/>
            <person name="Fujita N."/>
        </authorList>
    </citation>
    <scope>NUCLEOTIDE SEQUENCE [LARGE SCALE GENOMIC DNA]</scope>
    <source>
        <strain evidence="2 3">NBRC 106054</strain>
    </source>
</reference>
<keyword evidence="1" id="KW-0812">Transmembrane</keyword>
<comment type="caution">
    <text evidence="2">The sequence shown here is derived from an EMBL/GenBank/DDBJ whole genome shotgun (WGS) entry which is preliminary data.</text>
</comment>
<sequence>MTWQRLKKFVLILMAVLFLGFILSIGLFIRLQSVAAVKQIVSTLSNDQYAFDATSIRVDPIHLLVKVKGLRVGPTHPGDKNNEFELRADAITLKISEVFRLIFQKQLRVDECTLVNPALTMKVYEKDSTRRQKEVVPLHHQVAKMQEIFFKVLQSLQVQKFQLINGAVAFYPDFNANRSRYFLNHINLSIKDLHLVKRIEEWDNKNRVAIRFELLHPTINYPDSTIVVQLESMLWDSRERKFDMNGLGFHKQLLEKGDSSGFRLEGIELDSLNWNRLLMEGKVELGALKASRGYFSSNDFNLKRNRDSSVDKPKSNLLEVIGPILIRNLTISEIDFTGNTHTRRGKESLSINGEHFFVKNLVIDKNLPHKVELDELQLKVKAFLESDSNRTFQSGFNELSISKNNLVLKDYFLHSLRPSSFGENKIDVRELSLVGLSINDLINGKLKARALVLTDPVIRVVLAKGKAKKSDFNWQQIRRQLSKKMEIGILRINNAKAYVNQAGRKTPYVSTDSFYAVISSSSLLRSRSLEELFGGENSISMPRLAIRHPNLWVDCRNATYINQDFTADAAVGGTTDGNMRFKLRNVRANDINTAGIIEGSDSTLLRVLEIGSGDFYLRLKDNPNKKNGEPSRDSRFVRTIHSGKVQLHIEGRGMDIRSIADTLVLEKLHRINGQWTWDSLLLAGRNLRFTKPRLRGTAGQFLLSNFRESQIRNAQWELDTDQLTANLQLPDVQFRTGINNTQQILEAFREVNLKHPGINLLLKNSGGGHSAAKNNKPIELPVFRLTDPVITIRKEDSSGITKLAALEDGQITINTISLQGKRISTKGLSLDLRKIATHRDKFDLQIPELELVTGPIAIDAREPIHTVLEKLRVTGGRFNMQNENKKIALNQLNIRLEKSFRINTSPDSLKKLLSSLPHLHLTAAELLYEKADRTLDMHGLKVESTDKEIAFDSLSWTSNLSRDSFFKAAGVQKDFIQMRTGAGKLSGYEMIRLDNDTAWKISRLELDRLNLLVERDKRFPTDSVRFRPLLSGSLLHIPLPVAVNRIDLTHGNIRYNEISEKNGREGHIFFSDLQGSVRQVRNYGIQPEDSLRINVRSKLMGRGDLRVSFAESYTDSLRGFYLFATMGRMNFDALSPLLLPMFNLRINRGFVDTLTLRVKANDYIAFGNMQMQYQHLNFSLLREDGKKRGFLSRVANTFVRTNNQKTGRIFRERLRNKSTFNYWGKIALSGLLTNMGVQRNKKMDKKYRREMSNLHLPETLLQE</sequence>
<proteinExistence type="predicted"/>
<dbReference type="AlphaFoldDB" id="A0A0E9N5I8"/>
<dbReference type="EMBL" id="BBWV01000004">
    <property type="protein sequence ID" value="GAO44946.1"/>
    <property type="molecule type" value="Genomic_DNA"/>
</dbReference>